<dbReference type="AlphaFoldDB" id="A0A9P8UG58"/>
<dbReference type="RefSeq" id="XP_045955887.1">
    <property type="nucleotide sequence ID" value="XM_046108887.1"/>
</dbReference>
<organism evidence="5 6">
    <name type="scientific">Truncatella angustata</name>
    <dbReference type="NCBI Taxonomy" id="152316"/>
    <lineage>
        <taxon>Eukaryota</taxon>
        <taxon>Fungi</taxon>
        <taxon>Dikarya</taxon>
        <taxon>Ascomycota</taxon>
        <taxon>Pezizomycotina</taxon>
        <taxon>Sordariomycetes</taxon>
        <taxon>Xylariomycetidae</taxon>
        <taxon>Amphisphaeriales</taxon>
        <taxon>Sporocadaceae</taxon>
        <taxon>Truncatella</taxon>
    </lineage>
</organism>
<dbReference type="GO" id="GO:0016787">
    <property type="term" value="F:hydrolase activity"/>
    <property type="evidence" value="ECO:0007669"/>
    <property type="project" value="UniProtKB-KW"/>
</dbReference>
<keyword evidence="6" id="KW-1185">Reference proteome</keyword>
<dbReference type="OrthoDB" id="408631at2759"/>
<evidence type="ECO:0000256" key="3">
    <source>
        <dbReference type="RuleBase" id="RU361235"/>
    </source>
</evidence>
<dbReference type="InterPro" id="IPR002018">
    <property type="entry name" value="CarbesteraseB"/>
</dbReference>
<evidence type="ECO:0000256" key="1">
    <source>
        <dbReference type="ARBA" id="ARBA00005964"/>
    </source>
</evidence>
<proteinExistence type="inferred from homology"/>
<evidence type="ECO:0000259" key="4">
    <source>
        <dbReference type="Pfam" id="PF00135"/>
    </source>
</evidence>
<gene>
    <name evidence="5" type="ORF">BKA67DRAFT_679881</name>
</gene>
<dbReference type="Proteomes" id="UP000758603">
    <property type="component" value="Unassembled WGS sequence"/>
</dbReference>
<evidence type="ECO:0000313" key="5">
    <source>
        <dbReference type="EMBL" id="KAH6651609.1"/>
    </source>
</evidence>
<comment type="caution">
    <text evidence="5">The sequence shown here is derived from an EMBL/GenBank/DDBJ whole genome shotgun (WGS) entry which is preliminary data.</text>
</comment>
<sequence length="571" mass="62377">MRESHVNMLYWEILAVVSWPLAVAAELPVIDLGYERHRAITINDTGDYYNFTNIRYGQAPLGELRWAAPKAPGSSNNSLRVTDGSEQGGNCPQTFPCWFQVQTKFTQAYLAGDEFDFNSTYDQVYADGACSTPTPESQRAPSETEDCLFLDVFVPRTVLDSRSNISSLAPVLVYIFGGGYSGGSKDSFGFFEGSPAGLIDSSRVTSPDGVIYVAINYRLGALGWMFGSDYNSQGGLTNIGLYDQRLALQWVQENIHLFGGDANRVTVMGESAGGGSIIMQMTAFGSGEKAPFQQAVTQSGAWEPASAGADLQNEIFDKFLGLLNVTDLEEARQLPSQQVIDANHIILANAGYGSVFLGPVVDGKFVPDDPKRLLRDGKVDKSVKLLTTIAANEGLRFAPANITSEADFQQFTDLFLNSANSSVRRHVSDIVYPPLFNGSMPYSNQRERAALFWAELVSTCNIQYLHDAVDPTGYANLFDVWPSLHQGDVPYVFWNGNPSTHSAVNGTVARATQDYITAFVITGDSNNAESASIEPYDKKSVLAMTSTGFRAVDDPTNNERCAYWHDATFQS</sequence>
<protein>
    <recommendedName>
        <fullName evidence="3">Carboxylic ester hydrolase</fullName>
        <ecNumber evidence="3">3.1.1.-</ecNumber>
    </recommendedName>
</protein>
<dbReference type="EMBL" id="JAGPXC010000006">
    <property type="protein sequence ID" value="KAH6651609.1"/>
    <property type="molecule type" value="Genomic_DNA"/>
</dbReference>
<dbReference type="InterPro" id="IPR050309">
    <property type="entry name" value="Type-B_Carboxylest/Lipase"/>
</dbReference>
<dbReference type="InterPro" id="IPR029058">
    <property type="entry name" value="AB_hydrolase_fold"/>
</dbReference>
<name>A0A9P8UG58_9PEZI</name>
<evidence type="ECO:0000313" key="6">
    <source>
        <dbReference type="Proteomes" id="UP000758603"/>
    </source>
</evidence>
<dbReference type="EC" id="3.1.1.-" evidence="3"/>
<evidence type="ECO:0000256" key="2">
    <source>
        <dbReference type="ARBA" id="ARBA00022801"/>
    </source>
</evidence>
<dbReference type="PROSITE" id="PS00122">
    <property type="entry name" value="CARBOXYLESTERASE_B_1"/>
    <property type="match status" value="1"/>
</dbReference>
<feature type="domain" description="Carboxylesterase type B" evidence="4">
    <location>
        <begin position="43"/>
        <end position="564"/>
    </location>
</feature>
<dbReference type="InterPro" id="IPR019819">
    <property type="entry name" value="Carboxylesterase_B_CS"/>
</dbReference>
<feature type="signal peptide" evidence="3">
    <location>
        <begin position="1"/>
        <end position="24"/>
    </location>
</feature>
<feature type="chain" id="PRO_5040543482" description="Carboxylic ester hydrolase" evidence="3">
    <location>
        <begin position="25"/>
        <end position="571"/>
    </location>
</feature>
<dbReference type="GeneID" id="70137778"/>
<dbReference type="PROSITE" id="PS00941">
    <property type="entry name" value="CARBOXYLESTERASE_B_2"/>
    <property type="match status" value="1"/>
</dbReference>
<dbReference type="Gene3D" id="3.40.50.1820">
    <property type="entry name" value="alpha/beta hydrolase"/>
    <property type="match status" value="1"/>
</dbReference>
<accession>A0A9P8UG58</accession>
<dbReference type="SUPFAM" id="SSF53474">
    <property type="entry name" value="alpha/beta-Hydrolases"/>
    <property type="match status" value="1"/>
</dbReference>
<dbReference type="PANTHER" id="PTHR11559">
    <property type="entry name" value="CARBOXYLESTERASE"/>
    <property type="match status" value="1"/>
</dbReference>
<reference evidence="5" key="1">
    <citation type="journal article" date="2021" name="Nat. Commun.">
        <title>Genetic determinants of endophytism in the Arabidopsis root mycobiome.</title>
        <authorList>
            <person name="Mesny F."/>
            <person name="Miyauchi S."/>
            <person name="Thiergart T."/>
            <person name="Pickel B."/>
            <person name="Atanasova L."/>
            <person name="Karlsson M."/>
            <person name="Huettel B."/>
            <person name="Barry K.W."/>
            <person name="Haridas S."/>
            <person name="Chen C."/>
            <person name="Bauer D."/>
            <person name="Andreopoulos W."/>
            <person name="Pangilinan J."/>
            <person name="LaButti K."/>
            <person name="Riley R."/>
            <person name="Lipzen A."/>
            <person name="Clum A."/>
            <person name="Drula E."/>
            <person name="Henrissat B."/>
            <person name="Kohler A."/>
            <person name="Grigoriev I.V."/>
            <person name="Martin F.M."/>
            <person name="Hacquard S."/>
        </authorList>
    </citation>
    <scope>NUCLEOTIDE SEQUENCE</scope>
    <source>
        <strain evidence="5">MPI-SDFR-AT-0073</strain>
    </source>
</reference>
<dbReference type="InterPro" id="IPR019826">
    <property type="entry name" value="Carboxylesterase_B_AS"/>
</dbReference>
<dbReference type="Pfam" id="PF00135">
    <property type="entry name" value="COesterase"/>
    <property type="match status" value="1"/>
</dbReference>
<keyword evidence="2 3" id="KW-0378">Hydrolase</keyword>
<comment type="similarity">
    <text evidence="1 3">Belongs to the type-B carboxylesterase/lipase family.</text>
</comment>
<keyword evidence="3" id="KW-0732">Signal</keyword>